<evidence type="ECO:0000256" key="1">
    <source>
        <dbReference type="ARBA" id="ARBA00004564"/>
    </source>
</evidence>
<keyword evidence="10" id="KW-1185">Reference proteome</keyword>
<dbReference type="InterPro" id="IPR036249">
    <property type="entry name" value="Thioredoxin-like_sf"/>
</dbReference>
<feature type="chain" id="PRO_5033982336" description="Calsequestrin" evidence="8">
    <location>
        <begin position="22"/>
        <end position="334"/>
    </location>
</feature>
<feature type="signal peptide" evidence="8">
    <location>
        <begin position="1"/>
        <end position="21"/>
    </location>
</feature>
<name>A0A8B9MMN8_9AVES</name>
<keyword evidence="3 6" id="KW-0106">Calcium</keyword>
<protein>
    <recommendedName>
        <fullName evidence="6">Calsequestrin</fullName>
    </recommendedName>
</protein>
<comment type="subcellular location">
    <subcellularLocation>
        <location evidence="1">Sarcoplasmic reticulum lumen</location>
    </subcellularLocation>
</comment>
<dbReference type="GO" id="GO:0030018">
    <property type="term" value="C:Z disc"/>
    <property type="evidence" value="ECO:0007669"/>
    <property type="project" value="TreeGrafter"/>
</dbReference>
<reference evidence="9" key="1">
    <citation type="submission" date="2025-08" db="UniProtKB">
        <authorList>
            <consortium name="Ensembl"/>
        </authorList>
    </citation>
    <scope>IDENTIFICATION</scope>
</reference>
<evidence type="ECO:0000256" key="7">
    <source>
        <dbReference type="SAM" id="MobiDB-lite"/>
    </source>
</evidence>
<keyword evidence="5" id="KW-0514">Muscle protein</keyword>
<dbReference type="Gene3D" id="3.40.30.10">
    <property type="entry name" value="Glutaredoxin"/>
    <property type="match status" value="2"/>
</dbReference>
<dbReference type="GO" id="GO:0033018">
    <property type="term" value="C:sarcoplasmic reticulum lumen"/>
    <property type="evidence" value="ECO:0007669"/>
    <property type="project" value="UniProtKB-SubCell"/>
</dbReference>
<evidence type="ECO:0000256" key="2">
    <source>
        <dbReference type="ARBA" id="ARBA00010987"/>
    </source>
</evidence>
<keyword evidence="4" id="KW-0703">Sarcoplasmic reticulum</keyword>
<reference evidence="9" key="2">
    <citation type="submission" date="2025-09" db="UniProtKB">
        <authorList>
            <consortium name="Ensembl"/>
        </authorList>
    </citation>
    <scope>IDENTIFICATION</scope>
</reference>
<dbReference type="PANTHER" id="PTHR10033:SF14">
    <property type="entry name" value="CALSEQUESTRIN-1"/>
    <property type="match status" value="1"/>
</dbReference>
<evidence type="ECO:0000256" key="3">
    <source>
        <dbReference type="ARBA" id="ARBA00022837"/>
    </source>
</evidence>
<dbReference type="Proteomes" id="UP000694541">
    <property type="component" value="Unplaced"/>
</dbReference>
<dbReference type="CDD" id="cd03065">
    <property type="entry name" value="PDI_b_Calsequestrin_N"/>
    <property type="match status" value="1"/>
</dbReference>
<evidence type="ECO:0000256" key="5">
    <source>
        <dbReference type="ARBA" id="ARBA00023179"/>
    </source>
</evidence>
<organism evidence="9 10">
    <name type="scientific">Accipiter nisus</name>
    <name type="common">Eurasian sparrowhawk</name>
    <dbReference type="NCBI Taxonomy" id="211598"/>
    <lineage>
        <taxon>Eukaryota</taxon>
        <taxon>Metazoa</taxon>
        <taxon>Chordata</taxon>
        <taxon>Craniata</taxon>
        <taxon>Vertebrata</taxon>
        <taxon>Euteleostomi</taxon>
        <taxon>Archelosauria</taxon>
        <taxon>Archosauria</taxon>
        <taxon>Dinosauria</taxon>
        <taxon>Saurischia</taxon>
        <taxon>Theropoda</taxon>
        <taxon>Coelurosauria</taxon>
        <taxon>Aves</taxon>
        <taxon>Neognathae</taxon>
        <taxon>Neoaves</taxon>
        <taxon>Telluraves</taxon>
        <taxon>Accipitrimorphae</taxon>
        <taxon>Accipitriformes</taxon>
        <taxon>Accipitridae</taxon>
        <taxon>Accipitrinae</taxon>
        <taxon>Accipiter</taxon>
    </lineage>
</organism>
<proteinExistence type="inferred from homology"/>
<dbReference type="InterPro" id="IPR041859">
    <property type="entry name" value="Calsequestrin_N"/>
</dbReference>
<feature type="region of interest" description="Disordered" evidence="7">
    <location>
        <begin position="283"/>
        <end position="334"/>
    </location>
</feature>
<dbReference type="InterPro" id="IPR001393">
    <property type="entry name" value="Calsequestrin"/>
</dbReference>
<dbReference type="FunFam" id="3.40.30.10:FF:000031">
    <property type="entry name" value="Calsequestrin"/>
    <property type="match status" value="1"/>
</dbReference>
<evidence type="ECO:0000256" key="6">
    <source>
        <dbReference type="RuleBase" id="RU000648"/>
    </source>
</evidence>
<evidence type="ECO:0000256" key="4">
    <source>
        <dbReference type="ARBA" id="ARBA00022951"/>
    </source>
</evidence>
<dbReference type="PRINTS" id="PR00312">
    <property type="entry name" value="CALSEQUESTRN"/>
</dbReference>
<evidence type="ECO:0000313" key="9">
    <source>
        <dbReference type="Ensembl" id="ENSANIP00000009946.1"/>
    </source>
</evidence>
<evidence type="ECO:0000256" key="8">
    <source>
        <dbReference type="SAM" id="SignalP"/>
    </source>
</evidence>
<evidence type="ECO:0000313" key="10">
    <source>
        <dbReference type="Proteomes" id="UP000694541"/>
    </source>
</evidence>
<comment type="function">
    <text evidence="6">Calsequestrin is a high-capacity, moderate affinity, calcium-binding protein and thus acts as an internal calcium store in muscle.</text>
</comment>
<sequence>MGVWGWVLALLVLGARVPGEAGDGLDFPTYDGLDRVLPVTLKNYKAMLKRFPVLALLHHRPSQGDRAAQRHSEMEELILELAAQVLEDKGVGFGLVDSEKDAAVAKKLGLTEEDSIYVFKEDEVIEYDGELAADTLVEFLLDVLEDPVEFIEGDHELQAFENIEDDPKLIGYFKNKDSERTWGWGSPPMSPLCPPLWSPPWHPSHSPSPSPQGIPLAICLLIPPFLHPSIPPFIPCGGFQGLIRSGQPWPYWGPWVWRVSFWTRAARMDLGWGASAASQHGAVGPVPGIGTQCRRQDPSLLPQTSRPLRRRLRNFTPTSRSLPPLTARRPRSSP</sequence>
<comment type="similarity">
    <text evidence="2 6">Belongs to the calsequestrin family.</text>
</comment>
<dbReference type="GO" id="GO:0005509">
    <property type="term" value="F:calcium ion binding"/>
    <property type="evidence" value="ECO:0007669"/>
    <property type="project" value="InterPro"/>
</dbReference>
<dbReference type="PANTHER" id="PTHR10033">
    <property type="entry name" value="CALSEQUESTRIN"/>
    <property type="match status" value="1"/>
</dbReference>
<dbReference type="Pfam" id="PF01216">
    <property type="entry name" value="Calsequestrin"/>
    <property type="match status" value="1"/>
</dbReference>
<accession>A0A8B9MMN8</accession>
<dbReference type="GO" id="GO:0014809">
    <property type="term" value="P:regulation of skeletal muscle contraction by regulation of release of sequestered calcium ion"/>
    <property type="evidence" value="ECO:0007669"/>
    <property type="project" value="TreeGrafter"/>
</dbReference>
<keyword evidence="8" id="KW-0732">Signal</keyword>
<dbReference type="AlphaFoldDB" id="A0A8B9MMN8"/>
<dbReference type="SUPFAM" id="SSF52833">
    <property type="entry name" value="Thioredoxin-like"/>
    <property type="match status" value="1"/>
</dbReference>
<dbReference type="Ensembl" id="ENSANIT00000010287.1">
    <property type="protein sequence ID" value="ENSANIP00000009946.1"/>
    <property type="gene ID" value="ENSANIG00000006719.1"/>
</dbReference>